<dbReference type="RefSeq" id="XP_055678952.1">
    <property type="nucleotide sequence ID" value="XM_055822977.1"/>
</dbReference>
<dbReference type="EMBL" id="GITU01002297">
    <property type="protein sequence ID" value="MBC1171000.1"/>
    <property type="molecule type" value="Transcribed_RNA"/>
</dbReference>
<evidence type="ECO:0000259" key="11">
    <source>
        <dbReference type="Pfam" id="PF00626"/>
    </source>
</evidence>
<evidence type="ECO:0000256" key="7">
    <source>
        <dbReference type="ARBA" id="ARBA00023203"/>
    </source>
</evidence>
<feature type="domain" description="Gelsolin-like" evidence="11">
    <location>
        <begin position="80"/>
        <end position="161"/>
    </location>
</feature>
<evidence type="ECO:0000256" key="8">
    <source>
        <dbReference type="ARBA" id="ARBA00023212"/>
    </source>
</evidence>
<dbReference type="GO" id="GO:0051016">
    <property type="term" value="P:barbed-end actin filament capping"/>
    <property type="evidence" value="ECO:0007669"/>
    <property type="project" value="TreeGrafter"/>
</dbReference>
<reference evidence="12" key="1">
    <citation type="journal article" date="2020" name="BMC">
        <title>Leishmania infection induces a limited differential gene expression in the sand fly midgut.</title>
        <authorList>
            <person name="Coutinho-Abreu I.V."/>
            <person name="Serafim T.D."/>
            <person name="Meneses C."/>
            <person name="Kamhawi S."/>
            <person name="Oliveira F."/>
            <person name="Valenzuela J.G."/>
        </authorList>
    </citation>
    <scope>NUCLEOTIDE SEQUENCE</scope>
    <source>
        <strain evidence="12">Jacobina</strain>
        <tissue evidence="12">Midgut</tissue>
    </source>
</reference>
<dbReference type="GO" id="GO:0008154">
    <property type="term" value="P:actin polymerization or depolymerization"/>
    <property type="evidence" value="ECO:0007669"/>
    <property type="project" value="TreeGrafter"/>
</dbReference>
<feature type="domain" description="Gelsolin-like" evidence="11">
    <location>
        <begin position="601"/>
        <end position="659"/>
    </location>
</feature>
<evidence type="ECO:0000256" key="5">
    <source>
        <dbReference type="ARBA" id="ARBA00022737"/>
    </source>
</evidence>
<feature type="chain" id="PRO_5028953163" evidence="10">
    <location>
        <begin position="35"/>
        <end position="788"/>
    </location>
</feature>
<dbReference type="GeneID" id="129787412"/>
<comment type="function">
    <text evidence="9">Calcium-regulated, actin-modulating protein that binds to the plus (or barbed) ends of actin monomers or filaments, preventing monomer exchange (end-blocking or capping). It can promote the assembly of monomers into filaments (nucleation) as well as sever filaments already formed.</text>
</comment>
<keyword evidence="10" id="KW-0732">Signal</keyword>
<protein>
    <submittedName>
        <fullName evidence="12">Putative cytoskeletal regulator flightless-i</fullName>
    </submittedName>
</protein>
<dbReference type="FunFam" id="3.40.20.10:FF:000005">
    <property type="entry name" value="Gelsolin"/>
    <property type="match status" value="1"/>
</dbReference>
<evidence type="ECO:0000256" key="6">
    <source>
        <dbReference type="ARBA" id="ARBA00022837"/>
    </source>
</evidence>
<dbReference type="SMART" id="SM00262">
    <property type="entry name" value="GEL"/>
    <property type="match status" value="6"/>
</dbReference>
<dbReference type="SUPFAM" id="SSF55753">
    <property type="entry name" value="Actin depolymerizing proteins"/>
    <property type="match status" value="6"/>
</dbReference>
<keyword evidence="4" id="KW-0963">Cytoplasm</keyword>
<dbReference type="Pfam" id="PF00626">
    <property type="entry name" value="Gelsolin"/>
    <property type="match status" value="6"/>
</dbReference>
<dbReference type="PRINTS" id="PR00597">
    <property type="entry name" value="GELSOLIN"/>
</dbReference>
<dbReference type="InterPro" id="IPR029006">
    <property type="entry name" value="ADF-H/Gelsolin-like_dom_sf"/>
</dbReference>
<dbReference type="GO" id="GO:0015629">
    <property type="term" value="C:actin cytoskeleton"/>
    <property type="evidence" value="ECO:0007669"/>
    <property type="project" value="TreeGrafter"/>
</dbReference>
<evidence type="ECO:0000256" key="3">
    <source>
        <dbReference type="ARBA" id="ARBA00022467"/>
    </source>
</evidence>
<keyword evidence="8" id="KW-0206">Cytoskeleton</keyword>
<organism evidence="12">
    <name type="scientific">Lutzomyia longipalpis</name>
    <name type="common">Sand fly</name>
    <dbReference type="NCBI Taxonomy" id="7200"/>
    <lineage>
        <taxon>Eukaryota</taxon>
        <taxon>Metazoa</taxon>
        <taxon>Ecdysozoa</taxon>
        <taxon>Arthropoda</taxon>
        <taxon>Hexapoda</taxon>
        <taxon>Insecta</taxon>
        <taxon>Pterygota</taxon>
        <taxon>Neoptera</taxon>
        <taxon>Endopterygota</taxon>
        <taxon>Diptera</taxon>
        <taxon>Nematocera</taxon>
        <taxon>Psychodoidea</taxon>
        <taxon>Psychodidae</taxon>
        <taxon>Lutzomyia</taxon>
        <taxon>Lutzomyia</taxon>
    </lineage>
</organism>
<keyword evidence="3" id="KW-0117">Actin capping</keyword>
<keyword evidence="5" id="KW-0677">Repeat</keyword>
<dbReference type="CDD" id="cd11293">
    <property type="entry name" value="gelsolin_S4_like"/>
    <property type="match status" value="1"/>
</dbReference>
<evidence type="ECO:0000256" key="2">
    <source>
        <dbReference type="ARBA" id="ARBA00008418"/>
    </source>
</evidence>
<comment type="similarity">
    <text evidence="2">Belongs to the villin/gelsolin family.</text>
</comment>
<dbReference type="CDD" id="cd11292">
    <property type="entry name" value="gelsolin_S3_like"/>
    <property type="match status" value="1"/>
</dbReference>
<accession>A0A7G3ADR8</accession>
<feature type="domain" description="Gelsolin-like" evidence="11">
    <location>
        <begin position="695"/>
        <end position="772"/>
    </location>
</feature>
<dbReference type="AlphaFoldDB" id="A0A7G3ADR8"/>
<keyword evidence="6" id="KW-0106">Calcium</keyword>
<feature type="domain" description="Gelsolin-like" evidence="11">
    <location>
        <begin position="325"/>
        <end position="396"/>
    </location>
</feature>
<comment type="subcellular location">
    <subcellularLocation>
        <location evidence="1">Cytoplasm</location>
        <location evidence="1">Cytoskeleton</location>
    </subcellularLocation>
</comment>
<dbReference type="Gene3D" id="3.40.20.10">
    <property type="entry name" value="Severin"/>
    <property type="match status" value="6"/>
</dbReference>
<dbReference type="FunFam" id="3.40.20.10:FF:000001">
    <property type="entry name" value="Gelsolin"/>
    <property type="match status" value="1"/>
</dbReference>
<dbReference type="CDD" id="cd11288">
    <property type="entry name" value="gelsolin_S5_like"/>
    <property type="match status" value="1"/>
</dbReference>
<dbReference type="PANTHER" id="PTHR11977">
    <property type="entry name" value="VILLIN"/>
    <property type="match status" value="1"/>
</dbReference>
<name>A0A7G3ADR8_LUTLO</name>
<dbReference type="PANTHER" id="PTHR11977:SF123">
    <property type="entry name" value="GELSOLIN"/>
    <property type="match status" value="1"/>
</dbReference>
<feature type="signal peptide" evidence="10">
    <location>
        <begin position="1"/>
        <end position="34"/>
    </location>
</feature>
<sequence>MKKNPTMGHNSVAWSSRFLATLVLLSVVVLVTHGRVVQPPTDTIRAPSREDSKNKGRMHEAFANAGRAKGLEIWRVENFQPVAYPKNDYGKFYEGDSYIVLNTKESKSKELSWDVHFWLGKDTTADEAGAAAIFTVQLDDQLHGAPVQHREVQDHESELFLGYFKNGVRYLPGGVASGFRATEINAAGEKRLFQVKGKRNIRVRQVNLSVASMNKGDCFILDAGREIYVWVGKKAKRVEKIKAISAANQIRDQDHAGRANVHIIDEFSTDGDQEEFFQVLGSGSPGEVPDESAGEDDEAFERQEERSVTLYKVSDASGSLQVDPVSQKPLRQEFLKTEDCFILDTGSGIFVWVGRGATQQEKSQAMARAQGFLTSKKYPSWTLVQRIVENAETAPFKQYFSTWRDRGMTHSRLIRAANDDDSDTAVDEEFDANILHKMKKSGGRAIGFMPDNGEGEVEVWRVEDFDLVPVDPELYGMFFGGDSYVIKYEYRNKRGGQGIVIYFWQGKHSSTDEKAASAIHAVRLDNELGGAVQVRVVQGHEPRHFLKIFKGKMVVFTGGRASGFKNIHDHDTYDVDGTRLFRIRGTCPEDVRADQLEEVAASLASDDVFILESPKGTFVWQGKGGSDFEREMAANIVGVLSPDAEVQTIAEGEEPPEFWEALGGEGDYDRELDPPGPPFLEPRLFHCKILFNGRFKVEEVAHFEQDDLDQDDIMVLDGGDEVYLWVGNGSTEEEKEKSMDMARQYIRTDPTDRSEETVPIIKIHQGKEPRSFKRLFPTWDDDLWEVSA</sequence>
<dbReference type="FunFam" id="3.40.20.10:FF:000002">
    <property type="entry name" value="Gelsolin"/>
    <property type="match status" value="1"/>
</dbReference>
<dbReference type="GO" id="GO:0051015">
    <property type="term" value="F:actin filament binding"/>
    <property type="evidence" value="ECO:0007669"/>
    <property type="project" value="InterPro"/>
</dbReference>
<evidence type="ECO:0000313" key="12">
    <source>
        <dbReference type="EMBL" id="MBC1171000.1"/>
    </source>
</evidence>
<evidence type="ECO:0000256" key="9">
    <source>
        <dbReference type="ARBA" id="ARBA00055420"/>
    </source>
</evidence>
<dbReference type="InterPro" id="IPR007122">
    <property type="entry name" value="Villin/Gelsolin"/>
</dbReference>
<evidence type="ECO:0000256" key="10">
    <source>
        <dbReference type="SAM" id="SignalP"/>
    </source>
</evidence>
<dbReference type="GO" id="GO:0051014">
    <property type="term" value="P:actin filament severing"/>
    <property type="evidence" value="ECO:0007669"/>
    <property type="project" value="TreeGrafter"/>
</dbReference>
<dbReference type="GO" id="GO:0005546">
    <property type="term" value="F:phosphatidylinositol-4,5-bisphosphate binding"/>
    <property type="evidence" value="ECO:0007669"/>
    <property type="project" value="TreeGrafter"/>
</dbReference>
<proteinExistence type="inferred from homology"/>
<keyword evidence="7" id="KW-0009">Actin-binding</keyword>
<evidence type="ECO:0000256" key="1">
    <source>
        <dbReference type="ARBA" id="ARBA00004245"/>
    </source>
</evidence>
<feature type="domain" description="Gelsolin-like" evidence="11">
    <location>
        <begin position="200"/>
        <end position="264"/>
    </location>
</feature>
<dbReference type="CDD" id="cd11290">
    <property type="entry name" value="gelsolin_S1_like"/>
    <property type="match status" value="1"/>
</dbReference>
<dbReference type="CDD" id="cd11289">
    <property type="entry name" value="gelsolin_S2_like"/>
    <property type="match status" value="1"/>
</dbReference>
<dbReference type="VEuPathDB" id="VectorBase:LLONM1_010199"/>
<feature type="domain" description="Gelsolin-like" evidence="11">
    <location>
        <begin position="465"/>
        <end position="546"/>
    </location>
</feature>
<dbReference type="CDD" id="cd11291">
    <property type="entry name" value="gelsolin_S6_like"/>
    <property type="match status" value="1"/>
</dbReference>
<dbReference type="GO" id="GO:0005737">
    <property type="term" value="C:cytoplasm"/>
    <property type="evidence" value="ECO:0007669"/>
    <property type="project" value="TreeGrafter"/>
</dbReference>
<evidence type="ECO:0000256" key="4">
    <source>
        <dbReference type="ARBA" id="ARBA00022490"/>
    </source>
</evidence>
<dbReference type="InterPro" id="IPR007123">
    <property type="entry name" value="Gelsolin-like_dom"/>
</dbReference>